<evidence type="ECO:0000313" key="2">
    <source>
        <dbReference type="EMBL" id="PVH96781.1"/>
    </source>
</evidence>
<organism evidence="2 3">
    <name type="scientific">Periconia macrospinosa</name>
    <dbReference type="NCBI Taxonomy" id="97972"/>
    <lineage>
        <taxon>Eukaryota</taxon>
        <taxon>Fungi</taxon>
        <taxon>Dikarya</taxon>
        <taxon>Ascomycota</taxon>
        <taxon>Pezizomycotina</taxon>
        <taxon>Dothideomycetes</taxon>
        <taxon>Pleosporomycetidae</taxon>
        <taxon>Pleosporales</taxon>
        <taxon>Massarineae</taxon>
        <taxon>Periconiaceae</taxon>
        <taxon>Periconia</taxon>
    </lineage>
</organism>
<protein>
    <recommendedName>
        <fullName evidence="4">N-acetyltransferase domain-containing protein</fullName>
    </recommendedName>
</protein>
<feature type="chain" id="PRO_5016027124" description="N-acetyltransferase domain-containing protein" evidence="1">
    <location>
        <begin position="22"/>
        <end position="285"/>
    </location>
</feature>
<dbReference type="STRING" id="97972.A0A2V1DFG6"/>
<dbReference type="Proteomes" id="UP000244855">
    <property type="component" value="Unassembled WGS sequence"/>
</dbReference>
<accession>A0A2V1DFG6</accession>
<feature type="signal peptide" evidence="1">
    <location>
        <begin position="1"/>
        <end position="21"/>
    </location>
</feature>
<keyword evidence="3" id="KW-1185">Reference proteome</keyword>
<name>A0A2V1DFG6_9PLEO</name>
<evidence type="ECO:0000313" key="3">
    <source>
        <dbReference type="Proteomes" id="UP000244855"/>
    </source>
</evidence>
<sequence length="285" mass="31751">MAANNTKLISLLLFQPQLVVSPSTLPFLKGIQDLLNTSYTATYCAHPEIFGTSHLRVADPAQIADIIGDDGFTVVVLLVNEEDGYAEIVATGSVKNFGDGDVESYAQWSKNLSGTHWAEKAKENDKSEKDLNHKTSLHEKKDEEIKYEVTAFAVSTEHQSMGLGARVLKEIEWLASADTHGVLRIDRVRENTAHTSEFRLRNSSEDGCIQGINIDQLKSDISSISTTLPTAKKSRLVLMGIRELGNEAYYQRRGWKSVWSGTVPVGMWDCKQECTMVYMEKDLAY</sequence>
<proteinExistence type="predicted"/>
<gene>
    <name evidence="2" type="ORF">DM02DRAFT_103006</name>
</gene>
<evidence type="ECO:0000256" key="1">
    <source>
        <dbReference type="SAM" id="SignalP"/>
    </source>
</evidence>
<dbReference type="EMBL" id="KZ805454">
    <property type="protein sequence ID" value="PVH96781.1"/>
    <property type="molecule type" value="Genomic_DNA"/>
</dbReference>
<dbReference type="OrthoDB" id="4436770at2759"/>
<evidence type="ECO:0008006" key="4">
    <source>
        <dbReference type="Google" id="ProtNLM"/>
    </source>
</evidence>
<keyword evidence="1" id="KW-0732">Signal</keyword>
<reference evidence="2 3" key="1">
    <citation type="journal article" date="2018" name="Sci. Rep.">
        <title>Comparative genomics provides insights into the lifestyle and reveals functional heterogeneity of dark septate endophytic fungi.</title>
        <authorList>
            <person name="Knapp D.G."/>
            <person name="Nemeth J.B."/>
            <person name="Barry K."/>
            <person name="Hainaut M."/>
            <person name="Henrissat B."/>
            <person name="Johnson J."/>
            <person name="Kuo A."/>
            <person name="Lim J.H.P."/>
            <person name="Lipzen A."/>
            <person name="Nolan M."/>
            <person name="Ohm R.A."/>
            <person name="Tamas L."/>
            <person name="Grigoriev I.V."/>
            <person name="Spatafora J.W."/>
            <person name="Nagy L.G."/>
            <person name="Kovacs G.M."/>
        </authorList>
    </citation>
    <scope>NUCLEOTIDE SEQUENCE [LARGE SCALE GENOMIC DNA]</scope>
    <source>
        <strain evidence="2 3">DSE2036</strain>
    </source>
</reference>
<dbReference type="AlphaFoldDB" id="A0A2V1DFG6"/>